<sequence length="120" mass="13699">MATRFYAATVVQNKCPSTVITGLFTSWIIIFGAPKKILTDNGRELNNSEMRALGEAFNIKIMTTAAESPWSNGICECLRGPSTKWLFLTEFFFWNSKKSETLTLFFLFWEKNHSPKTSFP</sequence>
<protein>
    <recommendedName>
        <fullName evidence="1">Integrase catalytic domain-containing protein</fullName>
    </recommendedName>
</protein>
<dbReference type="InterPro" id="IPR012337">
    <property type="entry name" value="RNaseH-like_sf"/>
</dbReference>
<evidence type="ECO:0000313" key="2">
    <source>
        <dbReference type="EMBL" id="CAL4108337.1"/>
    </source>
</evidence>
<accession>A0AAV2R2H9</accession>
<comment type="caution">
    <text evidence="2">The sequence shown here is derived from an EMBL/GenBank/DDBJ whole genome shotgun (WGS) entry which is preliminary data.</text>
</comment>
<dbReference type="GO" id="GO:0003676">
    <property type="term" value="F:nucleic acid binding"/>
    <property type="evidence" value="ECO:0007669"/>
    <property type="project" value="InterPro"/>
</dbReference>
<dbReference type="InterPro" id="IPR036397">
    <property type="entry name" value="RNaseH_sf"/>
</dbReference>
<dbReference type="Proteomes" id="UP001497623">
    <property type="component" value="Unassembled WGS sequence"/>
</dbReference>
<proteinExistence type="predicted"/>
<reference evidence="2 3" key="1">
    <citation type="submission" date="2024-05" db="EMBL/GenBank/DDBJ databases">
        <authorList>
            <person name="Wallberg A."/>
        </authorList>
    </citation>
    <scope>NUCLEOTIDE SEQUENCE [LARGE SCALE GENOMIC DNA]</scope>
</reference>
<dbReference type="SUPFAM" id="SSF53098">
    <property type="entry name" value="Ribonuclease H-like"/>
    <property type="match status" value="1"/>
</dbReference>
<dbReference type="GO" id="GO:0015074">
    <property type="term" value="P:DNA integration"/>
    <property type="evidence" value="ECO:0007669"/>
    <property type="project" value="InterPro"/>
</dbReference>
<organism evidence="2 3">
    <name type="scientific">Meganyctiphanes norvegica</name>
    <name type="common">Northern krill</name>
    <name type="synonym">Thysanopoda norvegica</name>
    <dbReference type="NCBI Taxonomy" id="48144"/>
    <lineage>
        <taxon>Eukaryota</taxon>
        <taxon>Metazoa</taxon>
        <taxon>Ecdysozoa</taxon>
        <taxon>Arthropoda</taxon>
        <taxon>Crustacea</taxon>
        <taxon>Multicrustacea</taxon>
        <taxon>Malacostraca</taxon>
        <taxon>Eumalacostraca</taxon>
        <taxon>Eucarida</taxon>
        <taxon>Euphausiacea</taxon>
        <taxon>Euphausiidae</taxon>
        <taxon>Meganyctiphanes</taxon>
    </lineage>
</organism>
<keyword evidence="3" id="KW-1185">Reference proteome</keyword>
<evidence type="ECO:0000259" key="1">
    <source>
        <dbReference type="PROSITE" id="PS50994"/>
    </source>
</evidence>
<evidence type="ECO:0000313" key="3">
    <source>
        <dbReference type="Proteomes" id="UP001497623"/>
    </source>
</evidence>
<dbReference type="PROSITE" id="PS50994">
    <property type="entry name" value="INTEGRASE"/>
    <property type="match status" value="1"/>
</dbReference>
<dbReference type="AlphaFoldDB" id="A0AAV2R2H9"/>
<feature type="domain" description="Integrase catalytic" evidence="1">
    <location>
        <begin position="1"/>
        <end position="120"/>
    </location>
</feature>
<dbReference type="InterPro" id="IPR001584">
    <property type="entry name" value="Integrase_cat-core"/>
</dbReference>
<dbReference type="EMBL" id="CAXKWB010013700">
    <property type="protein sequence ID" value="CAL4108337.1"/>
    <property type="molecule type" value="Genomic_DNA"/>
</dbReference>
<dbReference type="Gene3D" id="3.30.420.10">
    <property type="entry name" value="Ribonuclease H-like superfamily/Ribonuclease H"/>
    <property type="match status" value="1"/>
</dbReference>
<name>A0AAV2R2H9_MEGNR</name>
<gene>
    <name evidence="2" type="ORF">MNOR_LOCUS18843</name>
</gene>